<dbReference type="PANTHER" id="PTHR43382">
    <property type="entry name" value="PROLYL-TRNA SYNTHETASE"/>
    <property type="match status" value="1"/>
</dbReference>
<dbReference type="SMART" id="SM00946">
    <property type="entry name" value="ProRS-C_1"/>
    <property type="match status" value="1"/>
</dbReference>
<dbReference type="Gene3D" id="3.30.930.10">
    <property type="entry name" value="Bira Bifunctional Protein, Domain 2"/>
    <property type="match status" value="1"/>
</dbReference>
<dbReference type="GO" id="GO:0005524">
    <property type="term" value="F:ATP binding"/>
    <property type="evidence" value="ECO:0007669"/>
    <property type="project" value="UniProtKB-KW"/>
</dbReference>
<dbReference type="EMBL" id="QMWP01000039">
    <property type="protein sequence ID" value="RLG70688.1"/>
    <property type="molecule type" value="Genomic_DNA"/>
</dbReference>
<keyword evidence="6" id="KW-0030">Aminoacyl-tRNA synthetase</keyword>
<dbReference type="PROSITE" id="PS50862">
    <property type="entry name" value="AA_TRNA_LIGASE_II"/>
    <property type="match status" value="1"/>
</dbReference>
<organism evidence="9 10">
    <name type="scientific">Candidatus Iainarchaeum sp</name>
    <dbReference type="NCBI Taxonomy" id="3101447"/>
    <lineage>
        <taxon>Archaea</taxon>
        <taxon>Candidatus Iainarchaeota</taxon>
        <taxon>Candidatus Iainarchaeia</taxon>
        <taxon>Candidatus Iainarchaeales</taxon>
        <taxon>Candidatus Iainarchaeaceae</taxon>
        <taxon>Candidatus Iainarchaeum</taxon>
    </lineage>
</organism>
<keyword evidence="5" id="KW-0648">Protein biosynthesis</keyword>
<dbReference type="Proteomes" id="UP000278031">
    <property type="component" value="Unassembled WGS sequence"/>
</dbReference>
<dbReference type="GO" id="GO:0006433">
    <property type="term" value="P:prolyl-tRNA aminoacylation"/>
    <property type="evidence" value="ECO:0007669"/>
    <property type="project" value="InterPro"/>
</dbReference>
<dbReference type="InterPro" id="IPR045864">
    <property type="entry name" value="aa-tRNA-synth_II/BPL/LPL"/>
</dbReference>
<reference evidence="9 10" key="1">
    <citation type="submission" date="2018-06" db="EMBL/GenBank/DDBJ databases">
        <title>Extensive metabolic versatility and redundancy in microbially diverse, dynamic hydrothermal sediments.</title>
        <authorList>
            <person name="Dombrowski N."/>
            <person name="Teske A."/>
            <person name="Baker B.J."/>
        </authorList>
    </citation>
    <scope>NUCLEOTIDE SEQUENCE [LARGE SCALE GENOMIC DNA]</scope>
    <source>
        <strain evidence="9">B51_G17</strain>
    </source>
</reference>
<evidence type="ECO:0000256" key="4">
    <source>
        <dbReference type="ARBA" id="ARBA00022840"/>
    </source>
</evidence>
<dbReference type="PANTHER" id="PTHR43382:SF2">
    <property type="entry name" value="BIFUNCTIONAL GLUTAMATE_PROLINE--TRNA LIGASE"/>
    <property type="match status" value="1"/>
</dbReference>
<dbReference type="InterPro" id="IPR016061">
    <property type="entry name" value="Pro-tRNA_ligase_II_C"/>
</dbReference>
<evidence type="ECO:0000256" key="2">
    <source>
        <dbReference type="ARBA" id="ARBA00022598"/>
    </source>
</evidence>
<dbReference type="InterPro" id="IPR004154">
    <property type="entry name" value="Anticodon-bd"/>
</dbReference>
<keyword evidence="7" id="KW-0175">Coiled coil</keyword>
<accession>A0A497JKU2</accession>
<dbReference type="SUPFAM" id="SSF64586">
    <property type="entry name" value="C-terminal domain of ProRS"/>
    <property type="match status" value="1"/>
</dbReference>
<keyword evidence="3" id="KW-0547">Nucleotide-binding</keyword>
<dbReference type="GO" id="GO:0005737">
    <property type="term" value="C:cytoplasm"/>
    <property type="evidence" value="ECO:0007669"/>
    <property type="project" value="InterPro"/>
</dbReference>
<dbReference type="AlphaFoldDB" id="A0A497JKU2"/>
<feature type="coiled-coil region" evidence="7">
    <location>
        <begin position="230"/>
        <end position="257"/>
    </location>
</feature>
<dbReference type="GO" id="GO:0017101">
    <property type="term" value="C:aminoacyl-tRNA synthetase multienzyme complex"/>
    <property type="evidence" value="ECO:0007669"/>
    <property type="project" value="TreeGrafter"/>
</dbReference>
<dbReference type="SUPFAM" id="SSF52954">
    <property type="entry name" value="Class II aaRS ABD-related"/>
    <property type="match status" value="1"/>
</dbReference>
<evidence type="ECO:0000256" key="6">
    <source>
        <dbReference type="ARBA" id="ARBA00023146"/>
    </source>
</evidence>
<comment type="caution">
    <text evidence="9">The sequence shown here is derived from an EMBL/GenBank/DDBJ whole genome shotgun (WGS) entry which is preliminary data.</text>
</comment>
<sequence>VSVCRYETKATRPFLRSREFLWIEAHDAFATKEEALQQVKQDMKMAEEVLWHRFGIPFVFNKRPEWDKFAGAVATYTADTLMPNGKVIQQPSTHFLGQNFAKAFDIKFEDKDGKEKYVWQTCYGPAISRIFASVIAWHGDDNGLIFPFEIAPLQIVIIPIKHHENKEVLEYCKNIEENLKEKYRVEIDLSDKTPGEKFYFWEMKGVPLRFEIGPKEVANEEIVIFRRDTREKMKVKLKDVEKKIEELAEKILENLKSRAKKKFDESIVRVNSLEELKNALQNRKVCLCGFCSIGNEGVGCAEVIEKELKARVLGSPMNLAKKPTFEKCVVCGKQAKETVLIGFLY</sequence>
<evidence type="ECO:0000256" key="1">
    <source>
        <dbReference type="ARBA" id="ARBA00012831"/>
    </source>
</evidence>
<dbReference type="InterPro" id="IPR002314">
    <property type="entry name" value="aa-tRNA-synt_IIb"/>
</dbReference>
<evidence type="ECO:0000256" key="3">
    <source>
        <dbReference type="ARBA" id="ARBA00022741"/>
    </source>
</evidence>
<evidence type="ECO:0000256" key="7">
    <source>
        <dbReference type="SAM" id="Coils"/>
    </source>
</evidence>
<dbReference type="Gene3D" id="3.30.110.30">
    <property type="entry name" value="C-terminal domain of ProRS"/>
    <property type="match status" value="1"/>
</dbReference>
<evidence type="ECO:0000313" key="10">
    <source>
        <dbReference type="Proteomes" id="UP000278031"/>
    </source>
</evidence>
<dbReference type="InterPro" id="IPR036621">
    <property type="entry name" value="Anticodon-bd_dom_sf"/>
</dbReference>
<dbReference type="SUPFAM" id="SSF55681">
    <property type="entry name" value="Class II aaRS and biotin synthetases"/>
    <property type="match status" value="1"/>
</dbReference>
<dbReference type="InterPro" id="IPR004499">
    <property type="entry name" value="Pro-tRNA-ligase_IIa_arc-type"/>
</dbReference>
<dbReference type="InterPro" id="IPR006195">
    <property type="entry name" value="aa-tRNA-synth_II"/>
</dbReference>
<dbReference type="Pfam" id="PF09180">
    <property type="entry name" value="ProRS-C_1"/>
    <property type="match status" value="1"/>
</dbReference>
<dbReference type="Pfam" id="PF03129">
    <property type="entry name" value="HGTP_anticodon"/>
    <property type="match status" value="1"/>
</dbReference>
<dbReference type="GO" id="GO:0004827">
    <property type="term" value="F:proline-tRNA ligase activity"/>
    <property type="evidence" value="ECO:0007669"/>
    <property type="project" value="UniProtKB-EC"/>
</dbReference>
<gene>
    <name evidence="9" type="ORF">DRO04_01360</name>
</gene>
<dbReference type="Gene3D" id="3.40.50.800">
    <property type="entry name" value="Anticodon-binding domain"/>
    <property type="match status" value="1"/>
</dbReference>
<protein>
    <recommendedName>
        <fullName evidence="1">proline--tRNA ligase</fullName>
        <ecNumber evidence="1">6.1.1.15</ecNumber>
    </recommendedName>
</protein>
<dbReference type="Pfam" id="PF00587">
    <property type="entry name" value="tRNA-synt_2b"/>
    <property type="match status" value="1"/>
</dbReference>
<evidence type="ECO:0000313" key="9">
    <source>
        <dbReference type="EMBL" id="RLG70688.1"/>
    </source>
</evidence>
<name>A0A497JKU2_9ARCH</name>
<proteinExistence type="predicted"/>
<evidence type="ECO:0000256" key="5">
    <source>
        <dbReference type="ARBA" id="ARBA00022917"/>
    </source>
</evidence>
<evidence type="ECO:0000259" key="8">
    <source>
        <dbReference type="PROSITE" id="PS50862"/>
    </source>
</evidence>
<dbReference type="CDD" id="cd00862">
    <property type="entry name" value="ProRS_anticodon_zinc"/>
    <property type="match status" value="1"/>
</dbReference>
<keyword evidence="4" id="KW-0067">ATP-binding</keyword>
<keyword evidence="2 9" id="KW-0436">Ligase</keyword>
<dbReference type="InterPro" id="IPR017449">
    <property type="entry name" value="Pro-tRNA_synth_II"/>
</dbReference>
<dbReference type="EC" id="6.1.1.15" evidence="1"/>
<feature type="non-terminal residue" evidence="9">
    <location>
        <position position="1"/>
    </location>
</feature>
<feature type="domain" description="Aminoacyl-transfer RNA synthetases class-II family profile" evidence="8">
    <location>
        <begin position="1"/>
        <end position="147"/>
    </location>
</feature>